<dbReference type="STRING" id="1265309.K529_011250"/>
<dbReference type="InterPro" id="IPR036263">
    <property type="entry name" value="Chorismate_II_sf"/>
</dbReference>
<dbReference type="InterPro" id="IPR002701">
    <property type="entry name" value="CM_II_prokaryot"/>
</dbReference>
<dbReference type="AlphaFoldDB" id="A0A1B1A432"/>
<name>A0A1B1A432_9RHOB</name>
<evidence type="ECO:0000313" key="7">
    <source>
        <dbReference type="Proteomes" id="UP000013243"/>
    </source>
</evidence>
<dbReference type="InterPro" id="IPR008241">
    <property type="entry name" value="Isochorismate_pyruvate-lyase"/>
</dbReference>
<dbReference type="KEGG" id="rmb:K529_011250"/>
<evidence type="ECO:0000256" key="3">
    <source>
        <dbReference type="PIRSR" id="PIRSR029775-1"/>
    </source>
</evidence>
<feature type="binding site" evidence="3">
    <location>
        <position position="53"/>
    </location>
    <ligand>
        <name>substrate</name>
    </ligand>
</feature>
<dbReference type="GO" id="GO:0009697">
    <property type="term" value="P:salicylic acid biosynthetic process"/>
    <property type="evidence" value="ECO:0007669"/>
    <property type="project" value="InterPro"/>
</dbReference>
<gene>
    <name evidence="6" type="ORF">K529_011250</name>
</gene>
<dbReference type="Pfam" id="PF01817">
    <property type="entry name" value="CM_2"/>
    <property type="match status" value="1"/>
</dbReference>
<dbReference type="EC" id="5.4.99.5" evidence="1"/>
<dbReference type="GO" id="GO:0016835">
    <property type="term" value="F:carbon-oxygen lyase activity"/>
    <property type="evidence" value="ECO:0007669"/>
    <property type="project" value="InterPro"/>
</dbReference>
<dbReference type="GO" id="GO:0004106">
    <property type="term" value="F:chorismate mutase activity"/>
    <property type="evidence" value="ECO:0007669"/>
    <property type="project" value="UniProtKB-EC"/>
</dbReference>
<dbReference type="Proteomes" id="UP000013243">
    <property type="component" value="Chromosome"/>
</dbReference>
<dbReference type="OrthoDB" id="514491at2"/>
<feature type="binding site" evidence="3">
    <location>
        <position position="36"/>
    </location>
    <ligand>
        <name>substrate</name>
    </ligand>
</feature>
<dbReference type="PANTHER" id="PTHR38041:SF1">
    <property type="entry name" value="CHORISMATE MUTASE"/>
    <property type="match status" value="1"/>
</dbReference>
<dbReference type="PANTHER" id="PTHR38041">
    <property type="entry name" value="CHORISMATE MUTASE"/>
    <property type="match status" value="1"/>
</dbReference>
<organism evidence="6 7">
    <name type="scientific">Tritonibacter mobilis F1926</name>
    <dbReference type="NCBI Taxonomy" id="1265309"/>
    <lineage>
        <taxon>Bacteria</taxon>
        <taxon>Pseudomonadati</taxon>
        <taxon>Pseudomonadota</taxon>
        <taxon>Alphaproteobacteria</taxon>
        <taxon>Rhodobacterales</taxon>
        <taxon>Paracoccaceae</taxon>
        <taxon>Tritonibacter</taxon>
    </lineage>
</organism>
<keyword evidence="2" id="KW-0413">Isomerase</keyword>
<feature type="binding site" evidence="3">
    <location>
        <position position="64"/>
    </location>
    <ligand>
        <name>substrate</name>
    </ligand>
</feature>
<dbReference type="PIRSF" id="PIRSF029775">
    <property type="entry name" value="Isochor_pyr_lyas"/>
    <property type="match status" value="1"/>
</dbReference>
<evidence type="ECO:0000256" key="2">
    <source>
        <dbReference type="ARBA" id="ARBA00023235"/>
    </source>
</evidence>
<dbReference type="SUPFAM" id="SSF48600">
    <property type="entry name" value="Chorismate mutase II"/>
    <property type="match status" value="1"/>
</dbReference>
<dbReference type="InterPro" id="IPR036979">
    <property type="entry name" value="CM_dom_sf"/>
</dbReference>
<evidence type="ECO:0000259" key="5">
    <source>
        <dbReference type="PROSITE" id="PS51168"/>
    </source>
</evidence>
<feature type="region of interest" description="Disordered" evidence="4">
    <location>
        <begin position="1"/>
        <end position="30"/>
    </location>
</feature>
<accession>A0A1B1A432</accession>
<sequence length="120" mass="13675">MGNLRPGANASGRRSFEREMTHRKPPQDCADMSELRQAIDAIDVELVKLLRDRADYIDRAVTLKQANGWPARIQSRVEEVIANACRVAEAEGLDPQLVECIWRDMVDWSISREAREIPET</sequence>
<dbReference type="Gene3D" id="1.20.59.10">
    <property type="entry name" value="Chorismate mutase"/>
    <property type="match status" value="1"/>
</dbReference>
<feature type="binding site" evidence="3">
    <location>
        <position position="113"/>
    </location>
    <ligand>
        <name>substrate</name>
    </ligand>
</feature>
<dbReference type="SMART" id="SM00830">
    <property type="entry name" value="CM_2"/>
    <property type="match status" value="1"/>
</dbReference>
<feature type="domain" description="Chorismate mutase" evidence="5">
    <location>
        <begin position="26"/>
        <end position="117"/>
    </location>
</feature>
<protein>
    <recommendedName>
        <fullName evidence="1">chorismate mutase</fullName>
        <ecNumber evidence="1">5.4.99.5</ecNumber>
    </recommendedName>
</protein>
<dbReference type="GO" id="GO:0046417">
    <property type="term" value="P:chorismate metabolic process"/>
    <property type="evidence" value="ECO:0007669"/>
    <property type="project" value="InterPro"/>
</dbReference>
<evidence type="ECO:0000256" key="1">
    <source>
        <dbReference type="ARBA" id="ARBA00012404"/>
    </source>
</evidence>
<evidence type="ECO:0000256" key="4">
    <source>
        <dbReference type="SAM" id="MobiDB-lite"/>
    </source>
</evidence>
<reference evidence="6 7" key="1">
    <citation type="journal article" date="2016" name="ISME J.">
        <title>Global occurrence and heterogeneity of the Roseobacter-clade species Ruegeria mobilis.</title>
        <authorList>
            <person name="Sonnenschein E."/>
            <person name="Gram L."/>
        </authorList>
    </citation>
    <scope>NUCLEOTIDE SEQUENCE [LARGE SCALE GENOMIC DNA]</scope>
    <source>
        <strain evidence="6 7">F1926</strain>
    </source>
</reference>
<dbReference type="EMBL" id="CP015230">
    <property type="protein sequence ID" value="ANP41343.1"/>
    <property type="molecule type" value="Genomic_DNA"/>
</dbReference>
<dbReference type="InterPro" id="IPR051331">
    <property type="entry name" value="Chorismate_mutase-related"/>
</dbReference>
<feature type="compositionally biased region" description="Basic and acidic residues" evidence="4">
    <location>
        <begin position="14"/>
        <end position="26"/>
    </location>
</feature>
<evidence type="ECO:0000313" key="6">
    <source>
        <dbReference type="EMBL" id="ANP41343.1"/>
    </source>
</evidence>
<proteinExistence type="predicted"/>
<dbReference type="PROSITE" id="PS51168">
    <property type="entry name" value="CHORISMATE_MUT_2"/>
    <property type="match status" value="1"/>
</dbReference>